<feature type="transmembrane region" description="Helical" evidence="2">
    <location>
        <begin position="134"/>
        <end position="163"/>
    </location>
</feature>
<name>A0ABV9LN53_9ACTN</name>
<proteinExistence type="predicted"/>
<evidence type="ECO:0000256" key="1">
    <source>
        <dbReference type="SAM" id="MobiDB-lite"/>
    </source>
</evidence>
<dbReference type="InterPro" id="IPR021315">
    <property type="entry name" value="Gap/Sap"/>
</dbReference>
<dbReference type="Pfam" id="PF11139">
    <property type="entry name" value="SfLAP"/>
    <property type="match status" value="1"/>
</dbReference>
<comment type="caution">
    <text evidence="3">The sequence shown here is derived from an EMBL/GenBank/DDBJ whole genome shotgun (WGS) entry which is preliminary data.</text>
</comment>
<sequence>MDIALLLPLAGLALVDSTSVGTLVLPLWLLLAPGRVRVARVLLFLGTVAGAYLLLGIALVLGAGVLLEPLGAALESTAGRVAELAVGAVLVLLGLTVEPWTREGKERRRAARAARGPGRLGRWRDRARGDGPPGAVVVLAVTAVGIEAASMLPYLAAIALLVTSAPGPAATLALLAGYCLLMVLPALVLLALRTALHDRLTPVLARIEGRLSRTSGEVVAWVLFLLGLYLVADALPLT</sequence>
<protein>
    <submittedName>
        <fullName evidence="3">GAP family protein</fullName>
    </submittedName>
</protein>
<dbReference type="Proteomes" id="UP001596025">
    <property type="component" value="Unassembled WGS sequence"/>
</dbReference>
<keyword evidence="4" id="KW-1185">Reference proteome</keyword>
<feature type="transmembrane region" description="Helical" evidence="2">
    <location>
        <begin position="6"/>
        <end position="29"/>
    </location>
</feature>
<dbReference type="EMBL" id="JBHSGR010000021">
    <property type="protein sequence ID" value="MFC4695271.1"/>
    <property type="molecule type" value="Genomic_DNA"/>
</dbReference>
<feature type="transmembrane region" description="Helical" evidence="2">
    <location>
        <begin position="41"/>
        <end position="61"/>
    </location>
</feature>
<reference evidence="4" key="1">
    <citation type="journal article" date="2019" name="Int. J. Syst. Evol. Microbiol.">
        <title>The Global Catalogue of Microorganisms (GCM) 10K type strain sequencing project: providing services to taxonomists for standard genome sequencing and annotation.</title>
        <authorList>
            <consortium name="The Broad Institute Genomics Platform"/>
            <consortium name="The Broad Institute Genome Sequencing Center for Infectious Disease"/>
            <person name="Wu L."/>
            <person name="Ma J."/>
        </authorList>
    </citation>
    <scope>NUCLEOTIDE SEQUENCE [LARGE SCALE GENOMIC DNA]</scope>
    <source>
        <strain evidence="4">CCUG 62763</strain>
    </source>
</reference>
<evidence type="ECO:0000313" key="4">
    <source>
        <dbReference type="Proteomes" id="UP001596025"/>
    </source>
</evidence>
<evidence type="ECO:0000313" key="3">
    <source>
        <dbReference type="EMBL" id="MFC4695271.1"/>
    </source>
</evidence>
<dbReference type="RefSeq" id="WP_387991850.1">
    <property type="nucleotide sequence ID" value="NZ_JBHSGR010000021.1"/>
</dbReference>
<organism evidence="3 4">
    <name type="scientific">Geodermatophilus arenarius</name>
    <dbReference type="NCBI Taxonomy" id="1137990"/>
    <lineage>
        <taxon>Bacteria</taxon>
        <taxon>Bacillati</taxon>
        <taxon>Actinomycetota</taxon>
        <taxon>Actinomycetes</taxon>
        <taxon>Geodermatophilales</taxon>
        <taxon>Geodermatophilaceae</taxon>
        <taxon>Geodermatophilus</taxon>
    </lineage>
</organism>
<feature type="transmembrane region" description="Helical" evidence="2">
    <location>
        <begin position="81"/>
        <end position="100"/>
    </location>
</feature>
<accession>A0ABV9LN53</accession>
<feature type="region of interest" description="Disordered" evidence="1">
    <location>
        <begin position="106"/>
        <end position="127"/>
    </location>
</feature>
<gene>
    <name evidence="3" type="ORF">ACFO3M_17860</name>
</gene>
<keyword evidence="2" id="KW-0472">Membrane</keyword>
<evidence type="ECO:0000256" key="2">
    <source>
        <dbReference type="SAM" id="Phobius"/>
    </source>
</evidence>
<feature type="transmembrane region" description="Helical" evidence="2">
    <location>
        <begin position="213"/>
        <end position="232"/>
    </location>
</feature>
<keyword evidence="2" id="KW-0812">Transmembrane</keyword>
<feature type="transmembrane region" description="Helical" evidence="2">
    <location>
        <begin position="169"/>
        <end position="192"/>
    </location>
</feature>
<keyword evidence="2" id="KW-1133">Transmembrane helix</keyword>